<feature type="signal peptide" evidence="1">
    <location>
        <begin position="1"/>
        <end position="22"/>
    </location>
</feature>
<dbReference type="InterPro" id="IPR021428">
    <property type="entry name" value="DUF3078"/>
</dbReference>
<dbReference type="InterPro" id="IPR007433">
    <property type="entry name" value="DUF481"/>
</dbReference>
<dbReference type="RefSeq" id="WP_163491239.1">
    <property type="nucleotide sequence ID" value="NZ_JACVEL010000007.1"/>
</dbReference>
<sequence>MKNQLQLIIIALFCGFATYAQVDSTQVDTTIVQPPKAWKLKALFGLNGTQSSFVNWNAGGRNNLSVIGFISASADYSKNKWQWKNNLELALGGMKYLDSTGRKQGLQKTDDKIDFATNLGYKFADKWYASFVGGFRTQFMDGFAYPNDSVRVSTFMAPGYANFALGIDFTPNEHLSVFLSPIATKMTFVMDDSLANAGAFGVKDAIFNSNGDVVSAGKRFRGEIGAYFKLTYNKEVFKNVNLKTRLELFSNYANNPQNIDVNADMLWTFKINSWLSASLNWTLIYDDDIAIRDAKGGVGPRTQFKSVLGLGLSYALKNFKEQ</sequence>
<comment type="caution">
    <text evidence="2">The sequence shown here is derived from an EMBL/GenBank/DDBJ whole genome shotgun (WGS) entry which is preliminary data.</text>
</comment>
<dbReference type="Pfam" id="PF04338">
    <property type="entry name" value="DUF481"/>
    <property type="match status" value="1"/>
</dbReference>
<dbReference type="Pfam" id="PF11276">
    <property type="entry name" value="DUF3078"/>
    <property type="match status" value="1"/>
</dbReference>
<dbReference type="Proteomes" id="UP000652681">
    <property type="component" value="Unassembled WGS sequence"/>
</dbReference>
<evidence type="ECO:0000256" key="1">
    <source>
        <dbReference type="SAM" id="SignalP"/>
    </source>
</evidence>
<dbReference type="AlphaFoldDB" id="A0A8J6PDB4"/>
<organism evidence="2 3">
    <name type="scientific">Taishania pollutisoli</name>
    <dbReference type="NCBI Taxonomy" id="2766479"/>
    <lineage>
        <taxon>Bacteria</taxon>
        <taxon>Pseudomonadati</taxon>
        <taxon>Bacteroidota</taxon>
        <taxon>Flavobacteriia</taxon>
        <taxon>Flavobacteriales</taxon>
        <taxon>Crocinitomicaceae</taxon>
        <taxon>Taishania</taxon>
    </lineage>
</organism>
<keyword evidence="3" id="KW-1185">Reference proteome</keyword>
<feature type="chain" id="PRO_5035161263" evidence="1">
    <location>
        <begin position="23"/>
        <end position="322"/>
    </location>
</feature>
<proteinExistence type="predicted"/>
<reference evidence="2" key="1">
    <citation type="submission" date="2020-09" db="EMBL/GenBank/DDBJ databases">
        <title>Taishania pollutisoli gen. nov., sp. nov., Isolated from Tetrabromobisphenol A-Contaminated Soil.</title>
        <authorList>
            <person name="Chen Q."/>
        </authorList>
    </citation>
    <scope>NUCLEOTIDE SEQUENCE</scope>
    <source>
        <strain evidence="2">CZZ-1</strain>
    </source>
</reference>
<dbReference type="EMBL" id="JACVEL010000007">
    <property type="protein sequence ID" value="MBC9813062.1"/>
    <property type="molecule type" value="Genomic_DNA"/>
</dbReference>
<protein>
    <submittedName>
        <fullName evidence="2">DUF3078 domain-containing protein</fullName>
    </submittedName>
</protein>
<accession>A0A8J6PDB4</accession>
<name>A0A8J6PDB4_9FLAO</name>
<keyword evidence="1" id="KW-0732">Signal</keyword>
<evidence type="ECO:0000313" key="2">
    <source>
        <dbReference type="EMBL" id="MBC9813062.1"/>
    </source>
</evidence>
<evidence type="ECO:0000313" key="3">
    <source>
        <dbReference type="Proteomes" id="UP000652681"/>
    </source>
</evidence>
<gene>
    <name evidence="2" type="ORF">H9Y05_11335</name>
</gene>